<feature type="binding site" evidence="2">
    <location>
        <position position="81"/>
    </location>
    <ligand>
        <name>7-chloro-L-tryptophan</name>
        <dbReference type="ChEBI" id="CHEBI:58713"/>
    </ligand>
</feature>
<gene>
    <name evidence="3" type="ORF">Mag101_05020</name>
</gene>
<feature type="binding site" evidence="2">
    <location>
        <position position="345"/>
    </location>
    <ligand>
        <name>L-tryptophan</name>
        <dbReference type="ChEBI" id="CHEBI:57912"/>
    </ligand>
</feature>
<keyword evidence="2" id="KW-0274">FAD</keyword>
<dbReference type="Pfam" id="PF04820">
    <property type="entry name" value="Trp_halogenase"/>
    <property type="match status" value="1"/>
</dbReference>
<dbReference type="InterPro" id="IPR036188">
    <property type="entry name" value="FAD/NAD-bd_sf"/>
</dbReference>
<dbReference type="PANTHER" id="PTHR43747:SF4">
    <property type="entry name" value="FLAVIN-DEPENDENT TRYPTOPHAN HALOGENASE"/>
    <property type="match status" value="1"/>
</dbReference>
<dbReference type="InterPro" id="IPR033856">
    <property type="entry name" value="Trp_halogen"/>
</dbReference>
<protein>
    <submittedName>
        <fullName evidence="3">Tryptophan halogenase</fullName>
    </submittedName>
</protein>
<proteinExistence type="predicted"/>
<evidence type="ECO:0000313" key="3">
    <source>
        <dbReference type="EMBL" id="AQQ67073.1"/>
    </source>
</evidence>
<dbReference type="PIRSF" id="PIRSF011396">
    <property type="entry name" value="Trp_halogenase"/>
    <property type="match status" value="1"/>
</dbReference>
<evidence type="ECO:0000313" key="4">
    <source>
        <dbReference type="Proteomes" id="UP000188219"/>
    </source>
</evidence>
<feature type="active site" evidence="1">
    <location>
        <position position="81"/>
    </location>
</feature>
<dbReference type="Proteomes" id="UP000188219">
    <property type="component" value="Chromosome"/>
</dbReference>
<keyword evidence="2" id="KW-0285">Flavoprotein</keyword>
<name>A0A1Q2M2Y0_9GAMM</name>
<dbReference type="GO" id="GO:0004497">
    <property type="term" value="F:monooxygenase activity"/>
    <property type="evidence" value="ECO:0007669"/>
    <property type="project" value="InterPro"/>
</dbReference>
<keyword evidence="4" id="KW-1185">Reference proteome</keyword>
<dbReference type="GO" id="GO:0000166">
    <property type="term" value="F:nucleotide binding"/>
    <property type="evidence" value="ECO:0007669"/>
    <property type="project" value="UniProtKB-KW"/>
</dbReference>
<feature type="binding site" evidence="2">
    <location>
        <position position="336"/>
    </location>
    <ligand>
        <name>FAD</name>
        <dbReference type="ChEBI" id="CHEBI:57692"/>
    </ligand>
</feature>
<reference evidence="3" key="1">
    <citation type="submission" date="2017-02" db="EMBL/GenBank/DDBJ databases">
        <title>Genome of Microbulbifer agarilyticus GP101.</title>
        <authorList>
            <person name="Jung J."/>
            <person name="Bae S.S."/>
            <person name="Baek K."/>
        </authorList>
    </citation>
    <scope>NUCLEOTIDE SEQUENCE [LARGE SCALE GENOMIC DNA]</scope>
    <source>
        <strain evidence="3">GP101</strain>
    </source>
</reference>
<dbReference type="InterPro" id="IPR006905">
    <property type="entry name" value="Flavin_halogenase"/>
</dbReference>
<dbReference type="InterPro" id="IPR050816">
    <property type="entry name" value="Flavin-dep_Halogenase_NPB"/>
</dbReference>
<feature type="binding site" evidence="2">
    <location>
        <begin position="15"/>
        <end position="18"/>
    </location>
    <ligand>
        <name>FAD</name>
        <dbReference type="ChEBI" id="CHEBI:57692"/>
    </ligand>
</feature>
<sequence length="501" mass="56374">MTTPSPVKRVVIVGGGTAGWMTAAALAKVTQGTDSKIQLIESESIGTVGVGEASIPSLITFNKMLGIDENQFMAETKGTFKLGIDFVGWGAEGDRYFHPFGTYGRGINSIDFQHWWLQSYNQSNSPDLEEYSLAAQSAFAGKFTRMQPMPDAPFDALTYAFQFDAGLYAQFLRKFSEDLGVERIEGVIEDSQKNPESGYIESVRLTSGERIHGDLFIDCSGFRSLLIRQALGTKFVDWSSWLPCNRAVAVACERSSAPEPFTRSTARSAGWQWRIPLQHRNGNGYVYCNDYISDDEATATLLENLDGVAEGNPRQLKFTTGHLESFWEKNCIAIGLSAGFLEPLESTSIHLIQSAIQKLIALYPSQNFEEDKRRIFNERTILEYQRIRDFLILHYRANRRPEPFWRALAAMEAPPHLARKLTSYQQAGNIFREDDELFSVPSWLAVMHGQGIRTESCHPLTSKMDASFVKERLQEIRDGIQYVVGAMPSHGEYLDRYCKVK</sequence>
<dbReference type="Gene3D" id="3.50.50.60">
    <property type="entry name" value="FAD/NAD(P)-binding domain"/>
    <property type="match status" value="1"/>
</dbReference>
<dbReference type="EMBL" id="CP019650">
    <property type="protein sequence ID" value="AQQ67073.1"/>
    <property type="molecule type" value="Genomic_DNA"/>
</dbReference>
<dbReference type="SUPFAM" id="SSF51905">
    <property type="entry name" value="FAD/NAD(P)-binding domain"/>
    <property type="match status" value="1"/>
</dbReference>
<feature type="binding site" evidence="2">
    <location>
        <position position="349"/>
    </location>
    <ligand>
        <name>FAD</name>
        <dbReference type="ChEBI" id="CHEBI:57692"/>
    </ligand>
</feature>
<dbReference type="RefSeq" id="WP_077401656.1">
    <property type="nucleotide sequence ID" value="NZ_CP019650.1"/>
</dbReference>
<evidence type="ECO:0000256" key="2">
    <source>
        <dbReference type="PIRSR" id="PIRSR011396-2"/>
    </source>
</evidence>
<keyword evidence="2" id="KW-0547">Nucleotide-binding</keyword>
<organism evidence="3 4">
    <name type="scientific">Microbulbifer agarilyticus</name>
    <dbReference type="NCBI Taxonomy" id="260552"/>
    <lineage>
        <taxon>Bacteria</taxon>
        <taxon>Pseudomonadati</taxon>
        <taxon>Pseudomonadota</taxon>
        <taxon>Gammaproteobacteria</taxon>
        <taxon>Cellvibrionales</taxon>
        <taxon>Microbulbiferaceae</taxon>
        <taxon>Microbulbifer</taxon>
    </lineage>
</organism>
<dbReference type="STRING" id="260552.Mag101_05020"/>
<dbReference type="PANTHER" id="PTHR43747">
    <property type="entry name" value="FAD-BINDING PROTEIN"/>
    <property type="match status" value="1"/>
</dbReference>
<dbReference type="AlphaFoldDB" id="A0A1Q2M2Y0"/>
<evidence type="ECO:0000256" key="1">
    <source>
        <dbReference type="PIRSR" id="PIRSR011396-1"/>
    </source>
</evidence>
<dbReference type="KEGG" id="maga:Mag101_05020"/>
<accession>A0A1Q2M2Y0</accession>